<comment type="caution">
    <text evidence="2">The sequence shown here is derived from an EMBL/GenBank/DDBJ whole genome shotgun (WGS) entry which is preliminary data.</text>
</comment>
<gene>
    <name evidence="2" type="ORF">FHU40_005593</name>
</gene>
<dbReference type="AlphaFoldDB" id="A0A7W4W233"/>
<reference evidence="2 3" key="1">
    <citation type="submission" date="2020-08" db="EMBL/GenBank/DDBJ databases">
        <title>Sequencing the genomes of 1000 actinobacteria strains.</title>
        <authorList>
            <person name="Klenk H.-P."/>
        </authorList>
    </citation>
    <scope>NUCLEOTIDE SEQUENCE [LARGE SCALE GENOMIC DNA]</scope>
    <source>
        <strain evidence="2 3">DSM 105498</strain>
    </source>
</reference>
<protein>
    <submittedName>
        <fullName evidence="2">Uncharacterized protein</fullName>
    </submittedName>
</protein>
<organism evidence="2 3">
    <name type="scientific">Nocardioides soli</name>
    <dbReference type="NCBI Taxonomy" id="1036020"/>
    <lineage>
        <taxon>Bacteria</taxon>
        <taxon>Bacillati</taxon>
        <taxon>Actinomycetota</taxon>
        <taxon>Actinomycetes</taxon>
        <taxon>Propionibacteriales</taxon>
        <taxon>Nocardioidaceae</taxon>
        <taxon>Nocardioides</taxon>
    </lineage>
</organism>
<evidence type="ECO:0000313" key="2">
    <source>
        <dbReference type="EMBL" id="MBB3045733.1"/>
    </source>
</evidence>
<proteinExistence type="predicted"/>
<name>A0A7W4W233_9ACTN</name>
<accession>A0A7W4W233</accession>
<dbReference type="RefSeq" id="WP_183595682.1">
    <property type="nucleotide sequence ID" value="NZ_JACHWR010000021.1"/>
</dbReference>
<dbReference type="Proteomes" id="UP000589626">
    <property type="component" value="Unassembled WGS sequence"/>
</dbReference>
<evidence type="ECO:0000313" key="3">
    <source>
        <dbReference type="Proteomes" id="UP000589626"/>
    </source>
</evidence>
<evidence type="ECO:0000256" key="1">
    <source>
        <dbReference type="SAM" id="Phobius"/>
    </source>
</evidence>
<keyword evidence="1" id="KW-0812">Transmembrane</keyword>
<dbReference type="EMBL" id="JACHWR010000021">
    <property type="protein sequence ID" value="MBB3045733.1"/>
    <property type="molecule type" value="Genomic_DNA"/>
</dbReference>
<feature type="transmembrane region" description="Helical" evidence="1">
    <location>
        <begin position="42"/>
        <end position="61"/>
    </location>
</feature>
<keyword evidence="3" id="KW-1185">Reference proteome</keyword>
<keyword evidence="1" id="KW-1133">Transmembrane helix</keyword>
<sequence length="71" mass="7801">MGSDRHLCRQVRYDWRLPRHAADLHEYPITGGIVAGATGMRSVFICTAGVLFSAAMLNLVATRRINSRATA</sequence>
<keyword evidence="1" id="KW-0472">Membrane</keyword>